<name>X0WIZ3_9ZZZZ</name>
<dbReference type="SUPFAM" id="SSF48239">
    <property type="entry name" value="Terpenoid cyclases/Protein prenyltransferases"/>
    <property type="match status" value="1"/>
</dbReference>
<sequence length="257" mass="28835">HGIATYAMAEAYAMTGLPDLRPLVAKAVRRICEGQTPEGGWYYGYAKVADDGSPRRGGDTSVCGWQVQALTAAHGARIRFSNNMLQEALVQAATDLKSRFSPQSGFGYTGTGASRSEAQNYCTTAIGTLCLEFLGKHGSPEVRGGLDLMRRYSCDWEKTDGGAFGPLYGWYYTTQAMWHATADPKKSAYWKYWNPLFSKMLVRHQHNDGHWDYPDTDGGRRESRHFGGKNRLVYSTAMCCLMLEVYYRYLPTYRALH</sequence>
<evidence type="ECO:0008006" key="2">
    <source>
        <dbReference type="Google" id="ProtNLM"/>
    </source>
</evidence>
<reference evidence="1" key="1">
    <citation type="journal article" date="2014" name="Front. Microbiol.">
        <title>High frequency of phylogenetically diverse reductive dehalogenase-homologous genes in deep subseafloor sedimentary metagenomes.</title>
        <authorList>
            <person name="Kawai M."/>
            <person name="Futagami T."/>
            <person name="Toyoda A."/>
            <person name="Takaki Y."/>
            <person name="Nishi S."/>
            <person name="Hori S."/>
            <person name="Arai W."/>
            <person name="Tsubouchi T."/>
            <person name="Morono Y."/>
            <person name="Uchiyama I."/>
            <person name="Ito T."/>
            <person name="Fujiyama A."/>
            <person name="Inagaki F."/>
            <person name="Takami H."/>
        </authorList>
    </citation>
    <scope>NUCLEOTIDE SEQUENCE</scope>
    <source>
        <strain evidence="1">Expedition CK06-06</strain>
    </source>
</reference>
<dbReference type="InterPro" id="IPR008930">
    <property type="entry name" value="Terpenoid_cyclase/PrenylTrfase"/>
</dbReference>
<accession>X0WIZ3</accession>
<dbReference type="Gene3D" id="1.50.10.20">
    <property type="match status" value="1"/>
</dbReference>
<feature type="non-terminal residue" evidence="1">
    <location>
        <position position="1"/>
    </location>
</feature>
<gene>
    <name evidence="1" type="ORF">S01H1_39432</name>
</gene>
<protein>
    <recommendedName>
        <fullName evidence="2">Squalene cyclase C-terminal domain-containing protein</fullName>
    </recommendedName>
</protein>
<evidence type="ECO:0000313" key="1">
    <source>
        <dbReference type="EMBL" id="GAG12671.1"/>
    </source>
</evidence>
<dbReference type="AlphaFoldDB" id="X0WIZ3"/>
<dbReference type="EMBL" id="BARS01024882">
    <property type="protein sequence ID" value="GAG12671.1"/>
    <property type="molecule type" value="Genomic_DNA"/>
</dbReference>
<organism evidence="1">
    <name type="scientific">marine sediment metagenome</name>
    <dbReference type="NCBI Taxonomy" id="412755"/>
    <lineage>
        <taxon>unclassified sequences</taxon>
        <taxon>metagenomes</taxon>
        <taxon>ecological metagenomes</taxon>
    </lineage>
</organism>
<proteinExistence type="predicted"/>
<comment type="caution">
    <text evidence="1">The sequence shown here is derived from an EMBL/GenBank/DDBJ whole genome shotgun (WGS) entry which is preliminary data.</text>
</comment>